<dbReference type="InterPro" id="IPR052337">
    <property type="entry name" value="SAT4-like"/>
</dbReference>
<feature type="transmembrane region" description="Helical" evidence="7">
    <location>
        <begin position="272"/>
        <end position="293"/>
    </location>
</feature>
<dbReference type="AlphaFoldDB" id="A0AA39R8S6"/>
<protein>
    <recommendedName>
        <fullName evidence="8">Rhodopsin domain-containing protein</fullName>
    </recommendedName>
</protein>
<accession>A0AA39R8S6</accession>
<comment type="caution">
    <text evidence="9">The sequence shown here is derived from an EMBL/GenBank/DDBJ whole genome shotgun (WGS) entry which is preliminary data.</text>
</comment>
<feature type="transmembrane region" description="Helical" evidence="7">
    <location>
        <begin position="202"/>
        <end position="220"/>
    </location>
</feature>
<name>A0AA39R8S6_9LECA</name>
<organism evidence="9 10">
    <name type="scientific">Cladonia borealis</name>
    <dbReference type="NCBI Taxonomy" id="184061"/>
    <lineage>
        <taxon>Eukaryota</taxon>
        <taxon>Fungi</taxon>
        <taxon>Dikarya</taxon>
        <taxon>Ascomycota</taxon>
        <taxon>Pezizomycotina</taxon>
        <taxon>Lecanoromycetes</taxon>
        <taxon>OSLEUM clade</taxon>
        <taxon>Lecanoromycetidae</taxon>
        <taxon>Lecanorales</taxon>
        <taxon>Lecanorineae</taxon>
        <taxon>Cladoniaceae</taxon>
        <taxon>Cladonia</taxon>
    </lineage>
</organism>
<evidence type="ECO:0000313" key="9">
    <source>
        <dbReference type="EMBL" id="KAK0515739.1"/>
    </source>
</evidence>
<comment type="similarity">
    <text evidence="5">Belongs to the SAT4 family.</text>
</comment>
<dbReference type="Pfam" id="PF20684">
    <property type="entry name" value="Fung_rhodopsin"/>
    <property type="match status" value="1"/>
</dbReference>
<feature type="transmembrane region" description="Helical" evidence="7">
    <location>
        <begin position="121"/>
        <end position="139"/>
    </location>
</feature>
<keyword evidence="10" id="KW-1185">Reference proteome</keyword>
<evidence type="ECO:0000256" key="4">
    <source>
        <dbReference type="ARBA" id="ARBA00023136"/>
    </source>
</evidence>
<evidence type="ECO:0000256" key="1">
    <source>
        <dbReference type="ARBA" id="ARBA00004141"/>
    </source>
</evidence>
<dbReference type="InterPro" id="IPR049326">
    <property type="entry name" value="Rhodopsin_dom_fungi"/>
</dbReference>
<gene>
    <name evidence="9" type="ORF">JMJ35_001773</name>
</gene>
<evidence type="ECO:0000256" key="7">
    <source>
        <dbReference type="SAM" id="Phobius"/>
    </source>
</evidence>
<comment type="subcellular location">
    <subcellularLocation>
        <location evidence="1">Membrane</location>
        <topology evidence="1">Multi-pass membrane protein</topology>
    </subcellularLocation>
</comment>
<dbReference type="EMBL" id="JAFEKC020000003">
    <property type="protein sequence ID" value="KAK0515739.1"/>
    <property type="molecule type" value="Genomic_DNA"/>
</dbReference>
<feature type="transmembrane region" description="Helical" evidence="7">
    <location>
        <begin position="47"/>
        <end position="69"/>
    </location>
</feature>
<feature type="transmembrane region" description="Helical" evidence="7">
    <location>
        <begin position="81"/>
        <end position="101"/>
    </location>
</feature>
<sequence length="379" mass="41657">MSTQSLNAPTGTGGPPPWVTSAGGSLNGTRKGYELPLADINNEQGRIVIGFSCMFLVLCLACVVGRLLARHKARVSLEADDYLALVALTSFVALAIEQILIGIHHYSPSLNQGKLQFASQLTYDLSITTARASILLLYRRIFSLRVLWFRIAWWINVALVLIYFAALFAGLLTQCGPVPVSILWRSPTLCAERSSGPATMGFLNAILDTLVLVLPIRMVWSLQMSFRQKFGVSAIFALGSIGVFISIARAVIIINPRNIAGISLMLWSTAEAAVALMCACLPILRPLFTAWFVRSFSRIHSKGDRSSMTFPTIAISQSCIEDCQFEDKASQWPLRQDVESGYHMENMNASVTVGSMPGRKYDKAKENMTDISITAPMYF</sequence>
<feature type="domain" description="Rhodopsin" evidence="8">
    <location>
        <begin position="66"/>
        <end position="289"/>
    </location>
</feature>
<evidence type="ECO:0000256" key="6">
    <source>
        <dbReference type="SAM" id="MobiDB-lite"/>
    </source>
</evidence>
<evidence type="ECO:0000259" key="8">
    <source>
        <dbReference type="Pfam" id="PF20684"/>
    </source>
</evidence>
<evidence type="ECO:0000313" key="10">
    <source>
        <dbReference type="Proteomes" id="UP001166286"/>
    </source>
</evidence>
<proteinExistence type="inferred from homology"/>
<evidence type="ECO:0000256" key="3">
    <source>
        <dbReference type="ARBA" id="ARBA00022989"/>
    </source>
</evidence>
<evidence type="ECO:0000256" key="5">
    <source>
        <dbReference type="ARBA" id="ARBA00038359"/>
    </source>
</evidence>
<keyword evidence="4 7" id="KW-0472">Membrane</keyword>
<keyword evidence="2 7" id="KW-0812">Transmembrane</keyword>
<dbReference type="GO" id="GO:0016020">
    <property type="term" value="C:membrane"/>
    <property type="evidence" value="ECO:0007669"/>
    <property type="project" value="UniProtKB-SubCell"/>
</dbReference>
<dbReference type="PANTHER" id="PTHR33048:SF134">
    <property type="entry name" value="INTEGRAL MEMBRANE PROTEIN"/>
    <property type="match status" value="1"/>
</dbReference>
<dbReference type="Proteomes" id="UP001166286">
    <property type="component" value="Unassembled WGS sequence"/>
</dbReference>
<evidence type="ECO:0000256" key="2">
    <source>
        <dbReference type="ARBA" id="ARBA00022692"/>
    </source>
</evidence>
<dbReference type="PANTHER" id="PTHR33048">
    <property type="entry name" value="PTH11-LIKE INTEGRAL MEMBRANE PROTEIN (AFU_ORTHOLOGUE AFUA_5G11245)"/>
    <property type="match status" value="1"/>
</dbReference>
<feature type="region of interest" description="Disordered" evidence="6">
    <location>
        <begin position="1"/>
        <end position="21"/>
    </location>
</feature>
<keyword evidence="3 7" id="KW-1133">Transmembrane helix</keyword>
<reference evidence="9" key="1">
    <citation type="submission" date="2023-03" db="EMBL/GenBank/DDBJ databases">
        <title>Complete genome of Cladonia borealis.</title>
        <authorList>
            <person name="Park H."/>
        </authorList>
    </citation>
    <scope>NUCLEOTIDE SEQUENCE</scope>
    <source>
        <strain evidence="9">ANT050790</strain>
    </source>
</reference>
<feature type="transmembrane region" description="Helical" evidence="7">
    <location>
        <begin position="232"/>
        <end position="252"/>
    </location>
</feature>
<feature type="transmembrane region" description="Helical" evidence="7">
    <location>
        <begin position="151"/>
        <end position="172"/>
    </location>
</feature>